<dbReference type="CDD" id="cd05151">
    <property type="entry name" value="ChoK-like"/>
    <property type="match status" value="1"/>
</dbReference>
<reference evidence="2 3" key="1">
    <citation type="submission" date="2018-06" db="EMBL/GenBank/DDBJ databases">
        <title>Marinomonas sp. YLB-05 draft genome sequence.</title>
        <authorList>
            <person name="Yu L."/>
            <person name="Tang X."/>
        </authorList>
    </citation>
    <scope>NUCLEOTIDE SEQUENCE [LARGE SCALE GENOMIC DNA]</scope>
    <source>
        <strain evidence="2 3">YLB-05</strain>
    </source>
</reference>
<dbReference type="AlphaFoldDB" id="A0A370U8Y4"/>
<dbReference type="Gene3D" id="3.90.1200.10">
    <property type="match status" value="1"/>
</dbReference>
<dbReference type="InterPro" id="IPR052077">
    <property type="entry name" value="CcrZ_PhaseVar_Mediator"/>
</dbReference>
<dbReference type="PANTHER" id="PTHR40086:SF1">
    <property type="entry name" value="CELL CYCLE REGULATOR CCRZ"/>
    <property type="match status" value="1"/>
</dbReference>
<dbReference type="Pfam" id="PF01636">
    <property type="entry name" value="APH"/>
    <property type="match status" value="1"/>
</dbReference>
<gene>
    <name evidence="2" type="ORF">DN730_07570</name>
</gene>
<evidence type="ECO:0000313" key="3">
    <source>
        <dbReference type="Proteomes" id="UP000254326"/>
    </source>
</evidence>
<dbReference type="InterPro" id="IPR011009">
    <property type="entry name" value="Kinase-like_dom_sf"/>
</dbReference>
<keyword evidence="3" id="KW-1185">Reference proteome</keyword>
<accession>A0A370U8Y4</accession>
<sequence length="292" mass="33530">MCLVSDYLARLNAILPQNEEIDVITLDEGFSNKVYQLSWAGKPQLVMRIPGLDASCFHIDRDVEKLVWRDAYARGLTSNICWDDGDGAVVSTFLMGTTFSWDVAHTTETLTLVGAAVAILHRMSRVSYEYDVFVIIDDWLTQIADHDRFDDVALYWRLACQWLQQIDPPIRPHSLALCHNDLIPKNFIVQPQKVWLIDWESAGMNDPLFDLAVLAHSHHLSKQQLESVAAQILSVPMSRVDQRSIEAYRQAYVLRELVWLLLKELTAPGDLNCLEWYHSLQNNPQFNPYFKT</sequence>
<dbReference type="PANTHER" id="PTHR40086">
    <property type="entry name" value="PHOSPHOTRANSFERASE YTMP-RELATED"/>
    <property type="match status" value="1"/>
</dbReference>
<comment type="caution">
    <text evidence="2">The sequence shown here is derived from an EMBL/GenBank/DDBJ whole genome shotgun (WGS) entry which is preliminary data.</text>
</comment>
<dbReference type="EMBL" id="QKRA01000003">
    <property type="protein sequence ID" value="RDL44259.1"/>
    <property type="molecule type" value="Genomic_DNA"/>
</dbReference>
<proteinExistence type="predicted"/>
<dbReference type="Proteomes" id="UP000254326">
    <property type="component" value="Unassembled WGS sequence"/>
</dbReference>
<organism evidence="2 3">
    <name type="scientific">Marinomonas piezotolerans</name>
    <dbReference type="NCBI Taxonomy" id="2213058"/>
    <lineage>
        <taxon>Bacteria</taxon>
        <taxon>Pseudomonadati</taxon>
        <taxon>Pseudomonadota</taxon>
        <taxon>Gammaproteobacteria</taxon>
        <taxon>Oceanospirillales</taxon>
        <taxon>Oceanospirillaceae</taxon>
        <taxon>Marinomonas</taxon>
    </lineage>
</organism>
<dbReference type="OrthoDB" id="179763at2"/>
<dbReference type="SUPFAM" id="SSF56112">
    <property type="entry name" value="Protein kinase-like (PK-like)"/>
    <property type="match status" value="1"/>
</dbReference>
<dbReference type="InterPro" id="IPR002575">
    <property type="entry name" value="Aminoglycoside_PTrfase"/>
</dbReference>
<name>A0A370U8Y4_9GAMM</name>
<evidence type="ECO:0000259" key="1">
    <source>
        <dbReference type="Pfam" id="PF01636"/>
    </source>
</evidence>
<dbReference type="Gene3D" id="3.30.200.20">
    <property type="entry name" value="Phosphorylase Kinase, domain 1"/>
    <property type="match status" value="1"/>
</dbReference>
<dbReference type="RefSeq" id="WP_115467522.1">
    <property type="nucleotide sequence ID" value="NZ_QKRA01000003.1"/>
</dbReference>
<evidence type="ECO:0000313" key="2">
    <source>
        <dbReference type="EMBL" id="RDL44259.1"/>
    </source>
</evidence>
<feature type="domain" description="Aminoglycoside phosphotransferase" evidence="1">
    <location>
        <begin position="25"/>
        <end position="230"/>
    </location>
</feature>
<protein>
    <recommendedName>
        <fullName evidence="1">Aminoglycoside phosphotransferase domain-containing protein</fullName>
    </recommendedName>
</protein>